<keyword evidence="9" id="KW-0732">Signal</keyword>
<dbReference type="Gene3D" id="3.40.960.10">
    <property type="entry name" value="VSR Endonuclease"/>
    <property type="match status" value="1"/>
</dbReference>
<keyword evidence="3" id="KW-0808">Transferase</keyword>
<evidence type="ECO:0000256" key="1">
    <source>
        <dbReference type="ARBA" id="ARBA00005755"/>
    </source>
</evidence>
<dbReference type="GO" id="GO:0006260">
    <property type="term" value="P:DNA replication"/>
    <property type="evidence" value="ECO:0007669"/>
    <property type="project" value="UniProtKB-KW"/>
</dbReference>
<dbReference type="Gene3D" id="3.30.420.10">
    <property type="entry name" value="Ribonuclease H-like superfamily/Ribonuclease H"/>
    <property type="match status" value="1"/>
</dbReference>
<dbReference type="SUPFAM" id="SSF56672">
    <property type="entry name" value="DNA/RNA polymerases"/>
    <property type="match status" value="1"/>
</dbReference>
<evidence type="ECO:0000256" key="2">
    <source>
        <dbReference type="ARBA" id="ARBA00012417"/>
    </source>
</evidence>
<dbReference type="Proteomes" id="UP000499080">
    <property type="component" value="Unassembled WGS sequence"/>
</dbReference>
<gene>
    <name evidence="11" type="ORF">AVEN_223634_1</name>
</gene>
<feature type="chain" id="PRO_5021317094" description="DNA-directed DNA polymerase" evidence="9">
    <location>
        <begin position="19"/>
        <end position="1244"/>
    </location>
</feature>
<keyword evidence="5" id="KW-0235">DNA replication</keyword>
<comment type="catalytic activity">
    <reaction evidence="8">
        <text>DNA(n) + a 2'-deoxyribonucleoside 5'-triphosphate = DNA(n+1) + diphosphate</text>
        <dbReference type="Rhea" id="RHEA:22508"/>
        <dbReference type="Rhea" id="RHEA-COMP:17339"/>
        <dbReference type="Rhea" id="RHEA-COMP:17340"/>
        <dbReference type="ChEBI" id="CHEBI:33019"/>
        <dbReference type="ChEBI" id="CHEBI:61560"/>
        <dbReference type="ChEBI" id="CHEBI:173112"/>
        <dbReference type="EC" id="2.7.7.7"/>
    </reaction>
</comment>
<comment type="similarity">
    <text evidence="1">Belongs to the DNA polymerase type-B family.</text>
</comment>
<name>A0A4Y2VXT9_ARAVE</name>
<organism evidence="11 12">
    <name type="scientific">Araneus ventricosus</name>
    <name type="common">Orbweaver spider</name>
    <name type="synonym">Epeira ventricosa</name>
    <dbReference type="NCBI Taxonomy" id="182803"/>
    <lineage>
        <taxon>Eukaryota</taxon>
        <taxon>Metazoa</taxon>
        <taxon>Ecdysozoa</taxon>
        <taxon>Arthropoda</taxon>
        <taxon>Chelicerata</taxon>
        <taxon>Arachnida</taxon>
        <taxon>Araneae</taxon>
        <taxon>Araneomorphae</taxon>
        <taxon>Entelegynae</taxon>
        <taxon>Araneoidea</taxon>
        <taxon>Araneidae</taxon>
        <taxon>Araneus</taxon>
    </lineage>
</organism>
<dbReference type="Gene3D" id="3.90.1600.10">
    <property type="entry name" value="Palm domain of DNA polymerase"/>
    <property type="match status" value="1"/>
</dbReference>
<dbReference type="InterPro" id="IPR043502">
    <property type="entry name" value="DNA/RNA_pol_sf"/>
</dbReference>
<dbReference type="OrthoDB" id="6432008at2759"/>
<sequence length="1244" mass="142200">MFSSIAAIVKIFLNLSFADLIDCNFILQNVSRPFSPSSRGPPLIEGRDYSENLENAVILEEIIRRRNVRYNANEIIFQARVNTDGLPDTLRKTPLKFAVKVVRQLIELLIRRCTEDLRPSDLIRFCVQAIGLDKPISTGIMTVSSLTVERVVSVIMRVLQSKDKITLEDGFTVDVITIRQDVGAGKTNTRVVNIDIDRIRKRSVITVPLSEDGLCCAKAIIYAIAHLEKDMKSINVLKDRRRQNLVNRAKALHTDAGVPLGPCTYSQIAIFEDWLDVQIVVISSDISNQVSYRGRDRSRRINLWLHNGHYDIIKTLKGFYGANNYCETCEKPFQNIEDHRCDNACHVCLRVNCVQAQPQRCGDCDRECRSAECFEAHKAISGQQEYSICDKIYQCRKCCKIILRRRCPKALHRCGTTQCPSCKQYVVAVEHKCFLQAVSAKDHSDRLIFFDFETDQTTGTHIVNFAVAQDANGLEKIFKGYNACNDFCAWLFSPTHKGFTAIAHNMKGFDGQFIMAWMLQQGTTPAVIPNGSKVMSITHTTLHIRVIDSFNFLPMSLSKIPGCFELSELKKGYFPHLFNSKENQSYVGPYPDPKYFNPDAMSAAARAAFLEWHKGQEGKVFNFQDEMLSYCRSDVDILRRCCLEFRKQFIESANVDPFCYVTIASACMAAFRSNHLKAGTIAMVPVNGYISNINYSHDAIRWMDFISSKENIAIQHALNGHGEKKINGISVDGYCEETKTIYQFHGCFYHGCTVCFDGDLINPLLCVQMSSLYEKTKSTTDKLKNLGYVVIEEWEHNFKKQIEIEHELKNFLLRHEIQDRLKPRDAFYGGRTNAVKLYFEGKAKYVDFTSLYPWVNKYCRYPVGHPKIITDQFGDLNDYFGIVKCKILPPRGLYLPVLPLRSNGKLMFPLCRICSEELIQSPCRHGDDERSFIGTWVTEEVKLAIQKGYQMLKVYEIYHFEETSDSLFHSYIDLFLKIKQESSGYPSDCKSDIEKEEYIRHYFEKEGIKLDSSNISKNPGRRQVAKLALNSFWGRWGMNINKTQLTYVHSLPAFNKTLADPTKNIKDVYLPTPEVAAIVWNSKSDLVPQDTVTKVFLAAFTTSWARLKLYSEMEKLGKAVLYHDTDSIIYESNGENDPPLGNFLGEFTDELGGDVITTFISGGPKNYAYSTEKGKTVCKVRGFTLNFRNTQRLNFETIKDLVCNMEKMETIALSEPMKITRDGKSRKVYNKEEKKLYRVIYDKR</sequence>
<proteinExistence type="inferred from homology"/>
<reference evidence="11 12" key="1">
    <citation type="journal article" date="2019" name="Sci. Rep.">
        <title>Orb-weaving spider Araneus ventricosus genome elucidates the spidroin gene catalogue.</title>
        <authorList>
            <person name="Kono N."/>
            <person name="Nakamura H."/>
            <person name="Ohtoshi R."/>
            <person name="Moran D.A.P."/>
            <person name="Shinohara A."/>
            <person name="Yoshida Y."/>
            <person name="Fujiwara M."/>
            <person name="Mori M."/>
            <person name="Tomita M."/>
            <person name="Arakawa K."/>
        </authorList>
    </citation>
    <scope>NUCLEOTIDE SEQUENCE [LARGE SCALE GENOMIC DNA]</scope>
</reference>
<keyword evidence="4" id="KW-0548">Nucleotidyltransferase</keyword>
<dbReference type="EC" id="2.7.7.7" evidence="2"/>
<dbReference type="Gene3D" id="1.10.287.690">
    <property type="entry name" value="Helix hairpin bin"/>
    <property type="match status" value="1"/>
</dbReference>
<keyword evidence="6" id="KW-0239">DNA-directed DNA polymerase</keyword>
<feature type="domain" description="DNA-directed DNA polymerase family B mitochondria/virus" evidence="10">
    <location>
        <begin position="997"/>
        <end position="1108"/>
    </location>
</feature>
<dbReference type="GO" id="GO:0003887">
    <property type="term" value="F:DNA-directed DNA polymerase activity"/>
    <property type="evidence" value="ECO:0007669"/>
    <property type="project" value="UniProtKB-KW"/>
</dbReference>
<evidence type="ECO:0000313" key="11">
    <source>
        <dbReference type="EMBL" id="GBO30253.1"/>
    </source>
</evidence>
<keyword evidence="7" id="KW-0238">DNA-binding</keyword>
<evidence type="ECO:0000256" key="4">
    <source>
        <dbReference type="ARBA" id="ARBA00022695"/>
    </source>
</evidence>
<dbReference type="InterPro" id="IPR023211">
    <property type="entry name" value="DNA_pol_palm_dom_sf"/>
</dbReference>
<dbReference type="GO" id="GO:0000166">
    <property type="term" value="F:nucleotide binding"/>
    <property type="evidence" value="ECO:0007669"/>
    <property type="project" value="InterPro"/>
</dbReference>
<feature type="signal peptide" evidence="9">
    <location>
        <begin position="1"/>
        <end position="18"/>
    </location>
</feature>
<dbReference type="PANTHER" id="PTHR33568:SF3">
    <property type="entry name" value="DNA-DIRECTED DNA POLYMERASE"/>
    <property type="match status" value="1"/>
</dbReference>
<dbReference type="GO" id="GO:0003677">
    <property type="term" value="F:DNA binding"/>
    <property type="evidence" value="ECO:0007669"/>
    <property type="project" value="UniProtKB-KW"/>
</dbReference>
<dbReference type="Pfam" id="PF03175">
    <property type="entry name" value="DNA_pol_B_2"/>
    <property type="match status" value="3"/>
</dbReference>
<evidence type="ECO:0000256" key="9">
    <source>
        <dbReference type="SAM" id="SignalP"/>
    </source>
</evidence>
<dbReference type="GO" id="GO:0042575">
    <property type="term" value="C:DNA polymerase complex"/>
    <property type="evidence" value="ECO:0007669"/>
    <property type="project" value="UniProtKB-ARBA"/>
</dbReference>
<evidence type="ECO:0000256" key="6">
    <source>
        <dbReference type="ARBA" id="ARBA00022932"/>
    </source>
</evidence>
<dbReference type="SUPFAM" id="SSF53098">
    <property type="entry name" value="Ribonuclease H-like"/>
    <property type="match status" value="1"/>
</dbReference>
<dbReference type="AlphaFoldDB" id="A0A4Y2VXT9"/>
<comment type="caution">
    <text evidence="11">The sequence shown here is derived from an EMBL/GenBank/DDBJ whole genome shotgun (WGS) entry which is preliminary data.</text>
</comment>
<dbReference type="EMBL" id="BGPR01053438">
    <property type="protein sequence ID" value="GBO30253.1"/>
    <property type="molecule type" value="Genomic_DNA"/>
</dbReference>
<feature type="domain" description="DNA-directed DNA polymerase family B mitochondria/virus" evidence="10">
    <location>
        <begin position="499"/>
        <end position="686"/>
    </location>
</feature>
<feature type="non-terminal residue" evidence="11">
    <location>
        <position position="1244"/>
    </location>
</feature>
<dbReference type="InterPro" id="IPR036397">
    <property type="entry name" value="RNaseH_sf"/>
</dbReference>
<dbReference type="PANTHER" id="PTHR33568">
    <property type="entry name" value="DNA POLYMERASE"/>
    <property type="match status" value="1"/>
</dbReference>
<protein>
    <recommendedName>
        <fullName evidence="2">DNA-directed DNA polymerase</fullName>
        <ecNumber evidence="2">2.7.7.7</ecNumber>
    </recommendedName>
</protein>
<dbReference type="InterPro" id="IPR004868">
    <property type="entry name" value="DNA-dir_DNA_pol_B_mt/vir"/>
</dbReference>
<evidence type="ECO:0000256" key="8">
    <source>
        <dbReference type="ARBA" id="ARBA00049244"/>
    </source>
</evidence>
<evidence type="ECO:0000313" key="12">
    <source>
        <dbReference type="Proteomes" id="UP000499080"/>
    </source>
</evidence>
<evidence type="ECO:0000256" key="3">
    <source>
        <dbReference type="ARBA" id="ARBA00022679"/>
    </source>
</evidence>
<accession>A0A4Y2VXT9</accession>
<evidence type="ECO:0000259" key="10">
    <source>
        <dbReference type="Pfam" id="PF03175"/>
    </source>
</evidence>
<evidence type="ECO:0000256" key="5">
    <source>
        <dbReference type="ARBA" id="ARBA00022705"/>
    </source>
</evidence>
<feature type="domain" description="DNA-directed DNA polymerase family B mitochondria/virus" evidence="10">
    <location>
        <begin position="824"/>
        <end position="985"/>
    </location>
</feature>
<keyword evidence="12" id="KW-1185">Reference proteome</keyword>
<dbReference type="InterPro" id="IPR012337">
    <property type="entry name" value="RNaseH-like_sf"/>
</dbReference>
<evidence type="ECO:0000256" key="7">
    <source>
        <dbReference type="ARBA" id="ARBA00023125"/>
    </source>
</evidence>